<dbReference type="RefSeq" id="WP_283231354.1">
    <property type="nucleotide sequence ID" value="NZ_JASGBQ010000021.1"/>
</dbReference>
<dbReference type="EMBL" id="JASGBQ010000021">
    <property type="protein sequence ID" value="MDI9242920.1"/>
    <property type="molecule type" value="Genomic_DNA"/>
</dbReference>
<dbReference type="PANTHER" id="PTHR37804">
    <property type="entry name" value="CDAA REGULATORY PROTEIN CDAR"/>
    <property type="match status" value="1"/>
</dbReference>
<keyword evidence="2" id="KW-0472">Membrane</keyword>
<keyword evidence="4" id="KW-1185">Reference proteome</keyword>
<comment type="caution">
    <text evidence="3">The sequence shown here is derived from an EMBL/GenBank/DDBJ whole genome shotgun (WGS) entry which is preliminary data.</text>
</comment>
<proteinExistence type="predicted"/>
<evidence type="ECO:0000256" key="1">
    <source>
        <dbReference type="SAM" id="MobiDB-lite"/>
    </source>
</evidence>
<dbReference type="Gene3D" id="2.170.120.40">
    <property type="entry name" value="YbbR-like domain"/>
    <property type="match status" value="2"/>
</dbReference>
<keyword evidence="2" id="KW-0812">Transmembrane</keyword>
<evidence type="ECO:0000313" key="4">
    <source>
        <dbReference type="Proteomes" id="UP001300383"/>
    </source>
</evidence>
<dbReference type="Pfam" id="PF07949">
    <property type="entry name" value="YbbR"/>
    <property type="match status" value="2"/>
</dbReference>
<dbReference type="InterPro" id="IPR053154">
    <property type="entry name" value="c-di-AMP_regulator"/>
</dbReference>
<evidence type="ECO:0000313" key="3">
    <source>
        <dbReference type="EMBL" id="MDI9242920.1"/>
    </source>
</evidence>
<accession>A0AAP4F076</accession>
<evidence type="ECO:0000256" key="2">
    <source>
        <dbReference type="SAM" id="Phobius"/>
    </source>
</evidence>
<reference evidence="3 4" key="1">
    <citation type="submission" date="2023-05" db="EMBL/GenBank/DDBJ databases">
        <title>[ruminococcus] sp. nov., isolated from a pig farm feces dump.</title>
        <authorList>
            <person name="Chang Y.-H."/>
        </authorList>
    </citation>
    <scope>NUCLEOTIDE SEQUENCE [LARGE SCALE GENOMIC DNA]</scope>
    <source>
        <strain evidence="3 4">YH-rum2234</strain>
    </source>
</reference>
<protein>
    <submittedName>
        <fullName evidence="3">CdaR family protein</fullName>
    </submittedName>
</protein>
<dbReference type="AlphaFoldDB" id="A0AAP4F076"/>
<keyword evidence="2" id="KW-1133">Transmembrane helix</keyword>
<organism evidence="3 4">
    <name type="scientific">Fusibacillus kribbianus</name>
    <dbReference type="NCBI Taxonomy" id="3044208"/>
    <lineage>
        <taxon>Bacteria</taxon>
        <taxon>Bacillati</taxon>
        <taxon>Bacillota</taxon>
        <taxon>Clostridia</taxon>
        <taxon>Lachnospirales</taxon>
        <taxon>Lachnospiraceae</taxon>
        <taxon>Fusibacillus</taxon>
    </lineage>
</organism>
<dbReference type="Gene3D" id="2.170.120.30">
    <property type="match status" value="2"/>
</dbReference>
<dbReference type="InterPro" id="IPR012505">
    <property type="entry name" value="YbbR"/>
</dbReference>
<sequence>MKKRLTNNLLLKIVSVIAAVILWVVIINIDNPTDTFTISGIPVRVLNEKAAITDNNLTYDFPDGQTVSVEVTAKRTDRRKISAEDFQATIDMNEIYGATGSVAVNIEVVNNKNLIRSWTQITRSIRVDVEAMQTKEFEIQVIHGGELEESYTFSETSVSPHSVWVTAPESVMAIIDHAGIKVDVTGVTDSRRQTGTVKLYTDENSKNELDMSDSRISMNVTEAEVTLGVVKTNQISVDVRVTGQDEVAEGYKYITYTCEPQTIYVTGAKALIADFDKLSIEEDLTGAAGNVVKTYEIGEYLPKGLEVAEGQPTTIEVTYQVDKLAQKSFYIGRDQVELLGASDEFVYQLGEDDMVTVTLEGLEEDLDRVKNRDISVFLEVAGYTEPGTYSCKPVVELPEEYSSFYKSSAANVHLIVTSVKSETDPTGERSSSGSEGSTSAAAEE</sequence>
<dbReference type="Proteomes" id="UP001300383">
    <property type="component" value="Unassembled WGS sequence"/>
</dbReference>
<feature type="compositionally biased region" description="Low complexity" evidence="1">
    <location>
        <begin position="428"/>
        <end position="444"/>
    </location>
</feature>
<dbReference type="PANTHER" id="PTHR37804:SF1">
    <property type="entry name" value="CDAA REGULATORY PROTEIN CDAR"/>
    <property type="match status" value="1"/>
</dbReference>
<feature type="region of interest" description="Disordered" evidence="1">
    <location>
        <begin position="419"/>
        <end position="444"/>
    </location>
</feature>
<feature type="transmembrane region" description="Helical" evidence="2">
    <location>
        <begin position="9"/>
        <end position="29"/>
    </location>
</feature>
<name>A0AAP4F076_9FIRM</name>
<gene>
    <name evidence="3" type="ORF">QJ036_10630</name>
</gene>